<dbReference type="EMBL" id="CAVMJV010000048">
    <property type="protein sequence ID" value="CAK5082787.1"/>
    <property type="molecule type" value="Genomic_DNA"/>
</dbReference>
<keyword evidence="2" id="KW-1185">Reference proteome</keyword>
<comment type="caution">
    <text evidence="1">The sequence shown here is derived from an EMBL/GenBank/DDBJ whole genome shotgun (WGS) entry which is preliminary data.</text>
</comment>
<accession>A0ACB0ZUI3</accession>
<organism evidence="1 2">
    <name type="scientific">Meloidogyne enterolobii</name>
    <name type="common">Root-knot nematode worm</name>
    <name type="synonym">Meloidogyne mayaguensis</name>
    <dbReference type="NCBI Taxonomy" id="390850"/>
    <lineage>
        <taxon>Eukaryota</taxon>
        <taxon>Metazoa</taxon>
        <taxon>Ecdysozoa</taxon>
        <taxon>Nematoda</taxon>
        <taxon>Chromadorea</taxon>
        <taxon>Rhabditida</taxon>
        <taxon>Tylenchina</taxon>
        <taxon>Tylenchomorpha</taxon>
        <taxon>Tylenchoidea</taxon>
        <taxon>Meloidogynidae</taxon>
        <taxon>Meloidogyninae</taxon>
        <taxon>Meloidogyne</taxon>
    </lineage>
</organism>
<name>A0ACB0ZUI3_MELEN</name>
<proteinExistence type="predicted"/>
<evidence type="ECO:0000313" key="2">
    <source>
        <dbReference type="Proteomes" id="UP001497535"/>
    </source>
</evidence>
<evidence type="ECO:0000313" key="1">
    <source>
        <dbReference type="EMBL" id="CAK5082787.1"/>
    </source>
</evidence>
<gene>
    <name evidence="1" type="ORF">MENTE1834_LOCUS30087</name>
</gene>
<dbReference type="Proteomes" id="UP001497535">
    <property type="component" value="Unassembled WGS sequence"/>
</dbReference>
<sequence length="50" mass="5958">MEEPIDVWHLNQIEEYLAPNLLSLGLVFNKKVNFLKILLLQKYLLVDFKN</sequence>
<reference evidence="1" key="1">
    <citation type="submission" date="2023-11" db="EMBL/GenBank/DDBJ databases">
        <authorList>
            <person name="Poullet M."/>
        </authorList>
    </citation>
    <scope>NUCLEOTIDE SEQUENCE</scope>
    <source>
        <strain evidence="1">E1834</strain>
    </source>
</reference>
<protein>
    <submittedName>
        <fullName evidence="1">Uncharacterized protein</fullName>
    </submittedName>
</protein>